<dbReference type="InterPro" id="IPR050236">
    <property type="entry name" value="Ser_Thr_kinase_AGC"/>
</dbReference>
<evidence type="ECO:0000313" key="13">
    <source>
        <dbReference type="EMBL" id="KAK5778448.1"/>
    </source>
</evidence>
<evidence type="ECO:0000256" key="7">
    <source>
        <dbReference type="ARBA" id="ARBA00022840"/>
    </source>
</evidence>
<evidence type="ECO:0000256" key="4">
    <source>
        <dbReference type="ARBA" id="ARBA00022679"/>
    </source>
</evidence>
<dbReference type="PROSITE" id="PS00107">
    <property type="entry name" value="PROTEIN_KINASE_ATP"/>
    <property type="match status" value="1"/>
</dbReference>
<dbReference type="SMART" id="SM00220">
    <property type="entry name" value="S_TKc"/>
    <property type="match status" value="1"/>
</dbReference>
<protein>
    <recommendedName>
        <fullName evidence="2">non-specific serine/threonine protein kinase</fullName>
        <ecNumber evidence="2">2.7.11.1</ecNumber>
    </recommendedName>
</protein>
<evidence type="ECO:0000256" key="6">
    <source>
        <dbReference type="ARBA" id="ARBA00022777"/>
    </source>
</evidence>
<feature type="region of interest" description="Disordered" evidence="11">
    <location>
        <begin position="901"/>
        <end position="934"/>
    </location>
</feature>
<name>A0AAN7WF58_9SACH</name>
<dbReference type="CDD" id="cd05581">
    <property type="entry name" value="STKc_PDK1"/>
    <property type="match status" value="1"/>
</dbReference>
<proteinExistence type="inferred from homology"/>
<reference evidence="14" key="1">
    <citation type="submission" date="2023-07" db="EMBL/GenBank/DDBJ databases">
        <title>A draft genome of Kazachstania heterogenica Y-27499.</title>
        <authorList>
            <person name="Donic C."/>
            <person name="Kralova J.S."/>
            <person name="Fidel L."/>
            <person name="Ben-Dor S."/>
            <person name="Jung S."/>
        </authorList>
    </citation>
    <scope>NUCLEOTIDE SEQUENCE [LARGE SCALE GENOMIC DNA]</scope>
    <source>
        <strain evidence="14">Y27499</strain>
    </source>
</reference>
<dbReference type="InterPro" id="IPR008271">
    <property type="entry name" value="Ser/Thr_kinase_AS"/>
</dbReference>
<dbReference type="EC" id="2.7.11.1" evidence="2"/>
<feature type="region of interest" description="Disordered" evidence="11">
    <location>
        <begin position="425"/>
        <end position="449"/>
    </location>
</feature>
<keyword evidence="6" id="KW-0418">Kinase</keyword>
<feature type="compositionally biased region" description="Low complexity" evidence="11">
    <location>
        <begin position="787"/>
        <end position="797"/>
    </location>
</feature>
<dbReference type="GO" id="GO:0000196">
    <property type="term" value="P:cell integrity MAPK cascade"/>
    <property type="evidence" value="ECO:0007669"/>
    <property type="project" value="UniProtKB-ARBA"/>
</dbReference>
<evidence type="ECO:0000256" key="10">
    <source>
        <dbReference type="PROSITE-ProRule" id="PRU10141"/>
    </source>
</evidence>
<evidence type="ECO:0000256" key="9">
    <source>
        <dbReference type="ARBA" id="ARBA00048679"/>
    </source>
</evidence>
<dbReference type="GO" id="GO:0004674">
    <property type="term" value="F:protein serine/threonine kinase activity"/>
    <property type="evidence" value="ECO:0007669"/>
    <property type="project" value="UniProtKB-KW"/>
</dbReference>
<dbReference type="PROSITE" id="PS00108">
    <property type="entry name" value="PROTEIN_KINASE_ST"/>
    <property type="match status" value="1"/>
</dbReference>
<dbReference type="PANTHER" id="PTHR24356:SF405">
    <property type="entry name" value="SERINE_THREONINE-PROTEIN KINASE PKH3"/>
    <property type="match status" value="1"/>
</dbReference>
<feature type="compositionally biased region" description="Polar residues" evidence="11">
    <location>
        <begin position="762"/>
        <end position="776"/>
    </location>
</feature>
<feature type="compositionally biased region" description="Low complexity" evidence="11">
    <location>
        <begin position="901"/>
        <end position="918"/>
    </location>
</feature>
<evidence type="ECO:0000256" key="11">
    <source>
        <dbReference type="SAM" id="MobiDB-lite"/>
    </source>
</evidence>
<evidence type="ECO:0000259" key="12">
    <source>
        <dbReference type="PROSITE" id="PS50011"/>
    </source>
</evidence>
<keyword evidence="7 10" id="KW-0067">ATP-binding</keyword>
<dbReference type="Gene3D" id="3.30.200.20">
    <property type="entry name" value="Phosphorylase Kinase, domain 1"/>
    <property type="match status" value="1"/>
</dbReference>
<dbReference type="InterPro" id="IPR011009">
    <property type="entry name" value="Kinase-like_dom_sf"/>
</dbReference>
<dbReference type="Pfam" id="PF25347">
    <property type="entry name" value="PH_PKH3_C"/>
    <property type="match status" value="1"/>
</dbReference>
<keyword evidence="4" id="KW-0808">Transferase</keyword>
<evidence type="ECO:0000256" key="2">
    <source>
        <dbReference type="ARBA" id="ARBA00012513"/>
    </source>
</evidence>
<comment type="catalytic activity">
    <reaction evidence="9">
        <text>L-seryl-[protein] + ATP = O-phospho-L-seryl-[protein] + ADP + H(+)</text>
        <dbReference type="Rhea" id="RHEA:17989"/>
        <dbReference type="Rhea" id="RHEA-COMP:9863"/>
        <dbReference type="Rhea" id="RHEA-COMP:11604"/>
        <dbReference type="ChEBI" id="CHEBI:15378"/>
        <dbReference type="ChEBI" id="CHEBI:29999"/>
        <dbReference type="ChEBI" id="CHEBI:30616"/>
        <dbReference type="ChEBI" id="CHEBI:83421"/>
        <dbReference type="ChEBI" id="CHEBI:456216"/>
        <dbReference type="EC" id="2.7.11.1"/>
    </reaction>
</comment>
<gene>
    <name evidence="13" type="ORF">RI543_004113</name>
</gene>
<dbReference type="InterPro" id="IPR000719">
    <property type="entry name" value="Prot_kinase_dom"/>
</dbReference>
<feature type="compositionally biased region" description="Low complexity" evidence="11">
    <location>
        <begin position="811"/>
        <end position="825"/>
    </location>
</feature>
<keyword evidence="3" id="KW-0723">Serine/threonine-protein kinase</keyword>
<evidence type="ECO:0000256" key="3">
    <source>
        <dbReference type="ARBA" id="ARBA00022527"/>
    </source>
</evidence>
<dbReference type="InterPro" id="IPR039046">
    <property type="entry name" value="PDPK1"/>
</dbReference>
<dbReference type="InterPro" id="IPR057614">
    <property type="entry name" value="PH_PKH3_C"/>
</dbReference>
<sequence>MTSRKCSARDFIFKEELGHGSYSTVYKAYDKRNIKRIFAVKVCSKAHIIKEGKVKYVTIEKNTLNLLAKGNHPGIIKLYYTFHDEQNLYFVLDFASGGELLSLLHKYGTFSESWSKHFTAQLIDTLDYIHSQGVIHRDLKPENVLLNKTGSLTITDFGAALFTHCDGNNNNHNNNDDEQITSASSFVGTAEYVSPELLLHNQCGFGSDIWALGCMIFQFFEGHPPFRGENELKTFEKIVSLEYLWNGSQSIIDSRIKSGIPSIVISLVKKILVIDTKERLSLNNIKSNPWFNDINWENKKNIWKGIWEIGQNEVSTRHSKGVSSNDNNNNVGTNFTANSYHRMIPNRQLHVIDTPIKSIEITKQKKKKPTKISNTTSSIVEWRKKLGISTTHINNKLQIVDMTTDIDNIGSDLITPIRLSTKPKINTNTTTTTNNKTVKISSSNNNTTDKQDFISQQHGVKNTNNLHNIMNITTTLEPNIKNEEVTTLNTDSHNQINNEKCSLNNKNHDLSQDPIIKIDKTTILSQLPNQNDVLTSSTAKLTKLNIFKQGYVHLYEIPYKPNGPEMSLTSYNQIDNDLITTFVTSHQNNLKSPNDILNLLILKKNGSLYFCNIQPTKTNENKASVEHFIVNIGDSDLSVYDFEFDEIAKSGFLILEKYRKNIWFISLPKSDELKNDQNINEQRTWVDCFFTVRQLIEDQSNNDIENHVDNVTSKLDDVTVIDKAGSSKMKYTDAPTTPTTSTKVSVQPPSHSPKFNTKKTASKITSQSKSPSTFRSPNYYDKKKSNNIHINTTCNNIPSPTAHIPRQRQTSANFSNSNNPNNNKSIADTQSYGIDNNIPTYSSIPHPISLPTTLRVNTNNIHKTPSSPILPSSSPLFSRMTVNEHKKVLSPHFKAKSFLSNSSSNAHTSNNSSHSNTHYTILNSPTSNTKKYNAPKNMVITSSRYEVIHTLSNQNILDQSVASSGASAAFKSLQRKKSGHSAQ</sequence>
<feature type="compositionally biased region" description="Low complexity" evidence="11">
    <location>
        <begin position="425"/>
        <end position="448"/>
    </location>
</feature>
<accession>A0AAN7WF58</accession>
<evidence type="ECO:0000256" key="5">
    <source>
        <dbReference type="ARBA" id="ARBA00022741"/>
    </source>
</evidence>
<feature type="compositionally biased region" description="Polar residues" evidence="11">
    <location>
        <begin position="919"/>
        <end position="931"/>
    </location>
</feature>
<dbReference type="PROSITE" id="PS50011">
    <property type="entry name" value="PROTEIN_KINASE_DOM"/>
    <property type="match status" value="1"/>
</dbReference>
<keyword evidence="5 10" id="KW-0547">Nucleotide-binding</keyword>
<dbReference type="SUPFAM" id="SSF56112">
    <property type="entry name" value="Protein kinase-like (PK-like)"/>
    <property type="match status" value="1"/>
</dbReference>
<dbReference type="Pfam" id="PF00069">
    <property type="entry name" value="Pkinase"/>
    <property type="match status" value="1"/>
</dbReference>
<dbReference type="Gene3D" id="1.10.510.10">
    <property type="entry name" value="Transferase(Phosphotransferase) domain 1"/>
    <property type="match status" value="1"/>
</dbReference>
<dbReference type="GO" id="GO:0005524">
    <property type="term" value="F:ATP binding"/>
    <property type="evidence" value="ECO:0007669"/>
    <property type="project" value="UniProtKB-UniRule"/>
</dbReference>
<evidence type="ECO:0000256" key="8">
    <source>
        <dbReference type="ARBA" id="ARBA00047899"/>
    </source>
</evidence>
<dbReference type="PANTHER" id="PTHR24356">
    <property type="entry name" value="SERINE/THREONINE-PROTEIN KINASE"/>
    <property type="match status" value="1"/>
</dbReference>
<keyword evidence="14" id="KW-1185">Reference proteome</keyword>
<dbReference type="InterPro" id="IPR017441">
    <property type="entry name" value="Protein_kinase_ATP_BS"/>
</dbReference>
<comment type="similarity">
    <text evidence="1">Belongs to the protein kinase superfamily. AGC Ser/Thr protein kinase family. PDPK1 subfamily.</text>
</comment>
<dbReference type="FunFam" id="1.10.510.10:FF:000534">
    <property type="entry name" value="Serine/threonine-protein kinase PKH2"/>
    <property type="match status" value="1"/>
</dbReference>
<evidence type="ECO:0000256" key="1">
    <source>
        <dbReference type="ARBA" id="ARBA00010006"/>
    </source>
</evidence>
<comment type="catalytic activity">
    <reaction evidence="8">
        <text>L-threonyl-[protein] + ATP = O-phospho-L-threonyl-[protein] + ADP + H(+)</text>
        <dbReference type="Rhea" id="RHEA:46608"/>
        <dbReference type="Rhea" id="RHEA-COMP:11060"/>
        <dbReference type="Rhea" id="RHEA-COMP:11605"/>
        <dbReference type="ChEBI" id="CHEBI:15378"/>
        <dbReference type="ChEBI" id="CHEBI:30013"/>
        <dbReference type="ChEBI" id="CHEBI:30616"/>
        <dbReference type="ChEBI" id="CHEBI:61977"/>
        <dbReference type="ChEBI" id="CHEBI:456216"/>
        <dbReference type="EC" id="2.7.11.1"/>
    </reaction>
</comment>
<organism evidence="13 14">
    <name type="scientific">Arxiozyma heterogenica</name>
    <dbReference type="NCBI Taxonomy" id="278026"/>
    <lineage>
        <taxon>Eukaryota</taxon>
        <taxon>Fungi</taxon>
        <taxon>Dikarya</taxon>
        <taxon>Ascomycota</taxon>
        <taxon>Saccharomycotina</taxon>
        <taxon>Saccharomycetes</taxon>
        <taxon>Saccharomycetales</taxon>
        <taxon>Saccharomycetaceae</taxon>
        <taxon>Arxiozyma</taxon>
    </lineage>
</organism>
<feature type="compositionally biased region" description="Low complexity" evidence="11">
    <location>
        <begin position="735"/>
        <end position="749"/>
    </location>
</feature>
<dbReference type="FunFam" id="3.30.200.20:FF:000042">
    <property type="entry name" value="Aurora kinase A"/>
    <property type="match status" value="1"/>
</dbReference>
<comment type="caution">
    <text evidence="13">The sequence shown here is derived from an EMBL/GenBank/DDBJ whole genome shotgun (WGS) entry which is preliminary data.</text>
</comment>
<evidence type="ECO:0000313" key="14">
    <source>
        <dbReference type="Proteomes" id="UP001306508"/>
    </source>
</evidence>
<dbReference type="Proteomes" id="UP001306508">
    <property type="component" value="Unassembled WGS sequence"/>
</dbReference>
<dbReference type="AlphaFoldDB" id="A0AAN7WF58"/>
<dbReference type="EMBL" id="JAWIZZ010000053">
    <property type="protein sequence ID" value="KAK5778448.1"/>
    <property type="molecule type" value="Genomic_DNA"/>
</dbReference>
<feature type="domain" description="Protein kinase" evidence="12">
    <location>
        <begin position="11"/>
        <end position="291"/>
    </location>
</feature>
<feature type="binding site" evidence="10">
    <location>
        <position position="41"/>
    </location>
    <ligand>
        <name>ATP</name>
        <dbReference type="ChEBI" id="CHEBI:30616"/>
    </ligand>
</feature>
<feature type="region of interest" description="Disordered" evidence="11">
    <location>
        <begin position="728"/>
        <end position="830"/>
    </location>
</feature>